<dbReference type="PANTHER" id="PTHR44757">
    <property type="entry name" value="DIGUANYLATE CYCLASE DGCP"/>
    <property type="match status" value="1"/>
</dbReference>
<evidence type="ECO:0000313" key="5">
    <source>
        <dbReference type="Proteomes" id="UP000659630"/>
    </source>
</evidence>
<dbReference type="NCBIfam" id="TIGR00229">
    <property type="entry name" value="sensory_box"/>
    <property type="match status" value="1"/>
</dbReference>
<dbReference type="PROSITE" id="PS50113">
    <property type="entry name" value="PAC"/>
    <property type="match status" value="1"/>
</dbReference>
<gene>
    <name evidence="4" type="ORF">H8S23_02620</name>
</gene>
<sequence>MEPFENILALAEETLRGWFCKKDSRSTLEAFDPQAVVWIGMDEEGSAHGYAQLEQLFLKNRDRVRPRALSGLQLEVSACGGEFCVVSGEFDLQVVDTGERDHCRLTLVYTAAGDGPRILHGHVSVPGLPAGLRAFGGRTVSWAEYERLRLAFEEKAAQIEMIARTTAGGMKGSLDDDKYTYFYVNDELCEMLGYTHDEFMEMSGGTAVGAVYPPDLPAALASVAECFARGPEYHAEYRIRKKDGSLLWVMDSGRKVKNARGEWVINSIITDISALKKAAEQLRIERERYEIVAELSGETIFEYDLATDTLQEFLPARAGQAPGRRCYAGLRSGEGMGLLGLHPDDQQRLLEKFSQAEHGPRPDDLAACECRRLLPDGSYGWRRILLRFICDRDGRPVKAVGKVMDISSERLLLQKSRTDALTGAYNRAYLEHAVEKYLAQQPEEVFAACLMIDIDHFKRLNDSCGHLCGDTVLTDLVGMLKRLYRATDLVARLGGDEFMVFMKDIYSAEIVCEKAQRLLQMARQYAGEAGISFAVTLSIGVTTTRGGARSFEQLYREADIALYAAKAAGRDRYRLYEPGMQYPTERRADG</sequence>
<dbReference type="Gene3D" id="3.30.70.270">
    <property type="match status" value="1"/>
</dbReference>
<dbReference type="SUPFAM" id="SSF54427">
    <property type="entry name" value="NTF2-like"/>
    <property type="match status" value="1"/>
</dbReference>
<dbReference type="InterPro" id="IPR029787">
    <property type="entry name" value="Nucleotide_cyclase"/>
</dbReference>
<feature type="coiled-coil region" evidence="1">
    <location>
        <begin position="265"/>
        <end position="292"/>
    </location>
</feature>
<dbReference type="EMBL" id="JACONZ010000001">
    <property type="protein sequence ID" value="MBC5580391.1"/>
    <property type="molecule type" value="Genomic_DNA"/>
</dbReference>
<dbReference type="SMART" id="SM00267">
    <property type="entry name" value="GGDEF"/>
    <property type="match status" value="1"/>
</dbReference>
<dbReference type="AlphaFoldDB" id="A0A923I7U7"/>
<keyword evidence="5" id="KW-1185">Reference proteome</keyword>
<evidence type="ECO:0000256" key="1">
    <source>
        <dbReference type="SAM" id="Coils"/>
    </source>
</evidence>
<dbReference type="Pfam" id="PF13474">
    <property type="entry name" value="SnoaL_3"/>
    <property type="match status" value="1"/>
</dbReference>
<dbReference type="NCBIfam" id="TIGR00254">
    <property type="entry name" value="GGDEF"/>
    <property type="match status" value="1"/>
</dbReference>
<evidence type="ECO:0000259" key="2">
    <source>
        <dbReference type="PROSITE" id="PS50113"/>
    </source>
</evidence>
<dbReference type="SMART" id="SM00086">
    <property type="entry name" value="PAC"/>
    <property type="match status" value="2"/>
</dbReference>
<dbReference type="PROSITE" id="PS50887">
    <property type="entry name" value="GGDEF"/>
    <property type="match status" value="1"/>
</dbReference>
<dbReference type="CDD" id="cd01949">
    <property type="entry name" value="GGDEF"/>
    <property type="match status" value="1"/>
</dbReference>
<dbReference type="Gene3D" id="3.10.450.50">
    <property type="match status" value="1"/>
</dbReference>
<protein>
    <submittedName>
        <fullName evidence="4">Diguanylate cyclase</fullName>
    </submittedName>
</protein>
<dbReference type="InterPro" id="IPR052155">
    <property type="entry name" value="Biofilm_reg_signaling"/>
</dbReference>
<feature type="domain" description="GGDEF" evidence="3">
    <location>
        <begin position="445"/>
        <end position="578"/>
    </location>
</feature>
<dbReference type="PANTHER" id="PTHR44757:SF2">
    <property type="entry name" value="BIOFILM ARCHITECTURE MAINTENANCE PROTEIN MBAA"/>
    <property type="match status" value="1"/>
</dbReference>
<feature type="domain" description="PAC" evidence="2">
    <location>
        <begin position="233"/>
        <end position="284"/>
    </location>
</feature>
<dbReference type="InterPro" id="IPR013655">
    <property type="entry name" value="PAS_fold_3"/>
</dbReference>
<organism evidence="4 5">
    <name type="scientific">Anaerofilum hominis</name>
    <dbReference type="NCBI Taxonomy" id="2763016"/>
    <lineage>
        <taxon>Bacteria</taxon>
        <taxon>Bacillati</taxon>
        <taxon>Bacillota</taxon>
        <taxon>Clostridia</taxon>
        <taxon>Eubacteriales</taxon>
        <taxon>Oscillospiraceae</taxon>
        <taxon>Anaerofilum</taxon>
    </lineage>
</organism>
<dbReference type="InterPro" id="IPR000700">
    <property type="entry name" value="PAS-assoc_C"/>
</dbReference>
<dbReference type="RefSeq" id="WP_186886748.1">
    <property type="nucleotide sequence ID" value="NZ_JACONZ010000001.1"/>
</dbReference>
<dbReference type="Proteomes" id="UP000659630">
    <property type="component" value="Unassembled WGS sequence"/>
</dbReference>
<dbReference type="InterPro" id="IPR037401">
    <property type="entry name" value="SnoaL-like"/>
</dbReference>
<keyword evidence="1" id="KW-0175">Coiled coil</keyword>
<dbReference type="SUPFAM" id="SSF55073">
    <property type="entry name" value="Nucleotide cyclase"/>
    <property type="match status" value="1"/>
</dbReference>
<dbReference type="InterPro" id="IPR035965">
    <property type="entry name" value="PAS-like_dom_sf"/>
</dbReference>
<dbReference type="FunFam" id="3.30.70.270:FF:000001">
    <property type="entry name" value="Diguanylate cyclase domain protein"/>
    <property type="match status" value="1"/>
</dbReference>
<dbReference type="Pfam" id="PF08447">
    <property type="entry name" value="PAS_3"/>
    <property type="match status" value="1"/>
</dbReference>
<dbReference type="InterPro" id="IPR000014">
    <property type="entry name" value="PAS"/>
</dbReference>
<dbReference type="Gene3D" id="3.30.450.20">
    <property type="entry name" value="PAS domain"/>
    <property type="match status" value="2"/>
</dbReference>
<dbReference type="CDD" id="cd00130">
    <property type="entry name" value="PAS"/>
    <property type="match status" value="2"/>
</dbReference>
<evidence type="ECO:0000313" key="4">
    <source>
        <dbReference type="EMBL" id="MBC5580391.1"/>
    </source>
</evidence>
<dbReference type="SUPFAM" id="SSF55785">
    <property type="entry name" value="PYP-like sensor domain (PAS domain)"/>
    <property type="match status" value="2"/>
</dbReference>
<proteinExistence type="predicted"/>
<evidence type="ECO:0000259" key="3">
    <source>
        <dbReference type="PROSITE" id="PS50887"/>
    </source>
</evidence>
<reference evidence="4" key="1">
    <citation type="submission" date="2020-08" db="EMBL/GenBank/DDBJ databases">
        <title>Genome public.</title>
        <authorList>
            <person name="Liu C."/>
            <person name="Sun Q."/>
        </authorList>
    </citation>
    <scope>NUCLEOTIDE SEQUENCE</scope>
    <source>
        <strain evidence="4">BX8</strain>
    </source>
</reference>
<dbReference type="InterPro" id="IPR001610">
    <property type="entry name" value="PAC"/>
</dbReference>
<accession>A0A923I7U7</accession>
<dbReference type="InterPro" id="IPR000160">
    <property type="entry name" value="GGDEF_dom"/>
</dbReference>
<comment type="caution">
    <text evidence="4">The sequence shown here is derived from an EMBL/GenBank/DDBJ whole genome shotgun (WGS) entry which is preliminary data.</text>
</comment>
<dbReference type="Pfam" id="PF00990">
    <property type="entry name" value="GGDEF"/>
    <property type="match status" value="1"/>
</dbReference>
<name>A0A923I7U7_9FIRM</name>
<dbReference type="InterPro" id="IPR032710">
    <property type="entry name" value="NTF2-like_dom_sf"/>
</dbReference>
<dbReference type="InterPro" id="IPR043128">
    <property type="entry name" value="Rev_trsase/Diguanyl_cyclase"/>
</dbReference>